<dbReference type="Pfam" id="PF08907">
    <property type="entry name" value="DUF1853"/>
    <property type="match status" value="1"/>
</dbReference>
<dbReference type="AlphaFoldDB" id="A0A1G8CAG9"/>
<sequence length="318" mass="36603">MNCAPLPSPAWLDELLQRLRQPQVRDLAWTLLSAPLLQRTALPQRHPLAASRWLGEPQRLADWLLALEQAPEGLRAWLQAAPQQRLGRYYERLWQFALGQAPDLRLLAANLVVREHGHTLGELDLLLEDDDGLHHLELAIKLYLGPARAGPREWLGPGSEDRLANKLQHLYRHQLPLSSTPEGRALIAAYSTAPVQAALWLGGYLFYPWAEACRPPPGADPAHLRGHWLHRRDWPDYRRQRGGRWQPLPRGEWLAPARKAPAQCWSDETLESWLQQLPMDAFPQLLARLEESDGEWWERERLFLVGDHWPQVHNGYSR</sequence>
<dbReference type="EMBL" id="FNDS01000001">
    <property type="protein sequence ID" value="SDH42319.1"/>
    <property type="molecule type" value="Genomic_DNA"/>
</dbReference>
<gene>
    <name evidence="1" type="ORF">SAMN05216272_101473</name>
</gene>
<keyword evidence="2" id="KW-1185">Reference proteome</keyword>
<dbReference type="STRING" id="428992.SAMN05216272_101473"/>
<protein>
    <recommendedName>
        <fullName evidence="3">DUF1853 domain-containing protein</fullName>
    </recommendedName>
</protein>
<reference evidence="2" key="1">
    <citation type="submission" date="2016-10" db="EMBL/GenBank/DDBJ databases">
        <authorList>
            <person name="Varghese N."/>
            <person name="Submissions S."/>
        </authorList>
    </citation>
    <scope>NUCLEOTIDE SEQUENCE [LARGE SCALE GENOMIC DNA]</scope>
    <source>
        <strain evidence="2">CCM 7469</strain>
    </source>
</reference>
<accession>A0A1G8CAG9</accession>
<evidence type="ECO:0000313" key="2">
    <source>
        <dbReference type="Proteomes" id="UP000199636"/>
    </source>
</evidence>
<dbReference type="RefSeq" id="WP_090260444.1">
    <property type="nucleotide sequence ID" value="NZ_FNDS01000001.1"/>
</dbReference>
<name>A0A1G8CAG9_9PSED</name>
<evidence type="ECO:0000313" key="1">
    <source>
        <dbReference type="EMBL" id="SDH42319.1"/>
    </source>
</evidence>
<dbReference type="OrthoDB" id="378654at2"/>
<organism evidence="1 2">
    <name type="scientific">Pseudomonas panipatensis</name>
    <dbReference type="NCBI Taxonomy" id="428992"/>
    <lineage>
        <taxon>Bacteria</taxon>
        <taxon>Pseudomonadati</taxon>
        <taxon>Pseudomonadota</taxon>
        <taxon>Gammaproteobacteria</taxon>
        <taxon>Pseudomonadales</taxon>
        <taxon>Pseudomonadaceae</taxon>
        <taxon>Pseudomonas</taxon>
    </lineage>
</organism>
<proteinExistence type="predicted"/>
<dbReference type="Proteomes" id="UP000199636">
    <property type="component" value="Unassembled WGS sequence"/>
</dbReference>
<dbReference type="InterPro" id="IPR015003">
    <property type="entry name" value="DUF1853"/>
</dbReference>
<evidence type="ECO:0008006" key="3">
    <source>
        <dbReference type="Google" id="ProtNLM"/>
    </source>
</evidence>